<accession>A0AAD8YSZ5</accession>
<evidence type="ECO:0000256" key="9">
    <source>
        <dbReference type="ARBA" id="ARBA00022781"/>
    </source>
</evidence>
<dbReference type="Pfam" id="PF02709">
    <property type="entry name" value="Glyco_transf_7C"/>
    <property type="match status" value="1"/>
</dbReference>
<dbReference type="Proteomes" id="UP001239994">
    <property type="component" value="Unassembled WGS sequence"/>
</dbReference>
<feature type="transmembrane region" description="Helical" evidence="22">
    <location>
        <begin position="139"/>
        <end position="169"/>
    </location>
</feature>
<comment type="subcellular location">
    <subcellularLocation>
        <location evidence="16">Cytoplasmic vesicle</location>
        <location evidence="16">Clathrin-coated vesicle membrane</location>
        <topology evidence="16">Multi-pass membrane protein</topology>
    </subcellularLocation>
    <subcellularLocation>
        <location evidence="1">Golgi apparatus membrane</location>
        <topology evidence="1">Single-pass type II membrane protein</topology>
    </subcellularLocation>
</comment>
<dbReference type="PRINTS" id="PR02050">
    <property type="entry name" value="B14GALTRFASE"/>
</dbReference>
<comment type="similarity">
    <text evidence="4">Belongs to the V-ATPase proteolipid subunit family.</text>
</comment>
<dbReference type="GO" id="GO:0008168">
    <property type="term" value="F:methyltransferase activity"/>
    <property type="evidence" value="ECO:0007669"/>
    <property type="project" value="InterPro"/>
</dbReference>
<protein>
    <recommendedName>
        <fullName evidence="19">V-type proton ATPase 21 kDa proteolipid subunit c''</fullName>
    </recommendedName>
    <alternativeName>
        <fullName evidence="20">Vacuolar proton pump 21 kDa proteolipid subunit c''</fullName>
    </alternativeName>
</protein>
<dbReference type="InterPro" id="IPR027791">
    <property type="entry name" value="Galactosyl_T_C"/>
</dbReference>
<keyword evidence="15" id="KW-0464">Manganese</keyword>
<feature type="transmembrane region" description="Helical" evidence="22">
    <location>
        <begin position="9"/>
        <end position="33"/>
    </location>
</feature>
<evidence type="ECO:0000256" key="1">
    <source>
        <dbReference type="ARBA" id="ARBA00004323"/>
    </source>
</evidence>
<comment type="pathway">
    <text evidence="2">Protein modification; protein glycosylation.</text>
</comment>
<feature type="compositionally biased region" description="Pro residues" evidence="21">
    <location>
        <begin position="441"/>
        <end position="450"/>
    </location>
</feature>
<keyword evidence="13 22" id="KW-0472">Membrane</keyword>
<evidence type="ECO:0000256" key="6">
    <source>
        <dbReference type="ARBA" id="ARBA00022676"/>
    </source>
</evidence>
<evidence type="ECO:0000256" key="13">
    <source>
        <dbReference type="ARBA" id="ARBA00023136"/>
    </source>
</evidence>
<gene>
    <name evidence="24" type="ORF">P4O66_016983</name>
</gene>
<dbReference type="GO" id="GO:0005975">
    <property type="term" value="P:carbohydrate metabolic process"/>
    <property type="evidence" value="ECO:0007669"/>
    <property type="project" value="InterPro"/>
</dbReference>
<dbReference type="FunFam" id="1.20.120.610:FF:000002">
    <property type="entry name" value="V-type proton ATPase proteolipid subunit"/>
    <property type="match status" value="1"/>
</dbReference>
<keyword evidence="5" id="KW-0813">Transport</keyword>
<evidence type="ECO:0000256" key="3">
    <source>
        <dbReference type="ARBA" id="ARBA00005735"/>
    </source>
</evidence>
<evidence type="ECO:0000256" key="22">
    <source>
        <dbReference type="SAM" id="Phobius"/>
    </source>
</evidence>
<dbReference type="CDD" id="cd18178">
    <property type="entry name" value="ATP-synt_Vo_c_ATP6F_rpt2"/>
    <property type="match status" value="1"/>
</dbReference>
<feature type="transmembrane region" description="Helical" evidence="22">
    <location>
        <begin position="53"/>
        <end position="74"/>
    </location>
</feature>
<dbReference type="SUPFAM" id="SSF81333">
    <property type="entry name" value="F1F0 ATP synthase subunit C"/>
    <property type="match status" value="2"/>
</dbReference>
<feature type="domain" description="Reverse transcriptase" evidence="23">
    <location>
        <begin position="870"/>
        <end position="1176"/>
    </location>
</feature>
<feature type="region of interest" description="Disordered" evidence="21">
    <location>
        <begin position="427"/>
        <end position="450"/>
    </location>
</feature>
<evidence type="ECO:0000313" key="24">
    <source>
        <dbReference type="EMBL" id="KAK1786670.1"/>
    </source>
</evidence>
<evidence type="ECO:0000256" key="10">
    <source>
        <dbReference type="ARBA" id="ARBA00022968"/>
    </source>
</evidence>
<evidence type="ECO:0000256" key="11">
    <source>
        <dbReference type="ARBA" id="ARBA00022989"/>
    </source>
</evidence>
<evidence type="ECO:0000256" key="16">
    <source>
        <dbReference type="ARBA" id="ARBA00029431"/>
    </source>
</evidence>
<evidence type="ECO:0000256" key="7">
    <source>
        <dbReference type="ARBA" id="ARBA00022679"/>
    </source>
</evidence>
<dbReference type="InterPro" id="IPR000477">
    <property type="entry name" value="RT_dom"/>
</dbReference>
<feature type="non-terminal residue" evidence="24">
    <location>
        <position position="1"/>
    </location>
</feature>
<comment type="function">
    <text evidence="17">Proton-conducting pore forming subunit of the V0 complex of vacuolar(H+)-ATPase (V-ATPase), a multisubunit enzyme composed of a peripheral complex (V1) that hydrolyzes ATP and a membrane integral complex (V0) that translocates protons. V-ATPase is responsible for acidifying and maintaining the pH of intracellular compartments and in some cell types, is targeted to the plasma membrane, where it is responsible for acidifying the extracellular environment.</text>
</comment>
<dbReference type="InterPro" id="IPR029044">
    <property type="entry name" value="Nucleotide-diphossugar_trans"/>
</dbReference>
<dbReference type="InterPro" id="IPR043502">
    <property type="entry name" value="DNA/RNA_pol_sf"/>
</dbReference>
<dbReference type="EMBL" id="JAROKS010000024">
    <property type="protein sequence ID" value="KAK1786670.1"/>
    <property type="molecule type" value="Genomic_DNA"/>
</dbReference>
<keyword evidence="14" id="KW-0325">Glycoprotein</keyword>
<keyword evidence="12" id="KW-0406">Ion transport</keyword>
<keyword evidence="8 22" id="KW-0812">Transmembrane</keyword>
<evidence type="ECO:0000256" key="5">
    <source>
        <dbReference type="ARBA" id="ARBA00022448"/>
    </source>
</evidence>
<dbReference type="Pfam" id="PF13733">
    <property type="entry name" value="Glyco_transf_7N"/>
    <property type="match status" value="2"/>
</dbReference>
<feature type="transmembrane region" description="Helical" evidence="22">
    <location>
        <begin position="176"/>
        <end position="200"/>
    </location>
</feature>
<dbReference type="PANTHER" id="PTHR19300">
    <property type="entry name" value="BETA-1,4-GALACTOSYLTRANSFERASE"/>
    <property type="match status" value="1"/>
</dbReference>
<keyword evidence="11 22" id="KW-1133">Transmembrane helix</keyword>
<keyword evidence="7" id="KW-0808">Transferase</keyword>
<dbReference type="GO" id="GO:0030665">
    <property type="term" value="C:clathrin-coated vesicle membrane"/>
    <property type="evidence" value="ECO:0007669"/>
    <property type="project" value="UniProtKB-SubCell"/>
</dbReference>
<dbReference type="InterPro" id="IPR027995">
    <property type="entry name" value="Galactosyl_T_N"/>
</dbReference>
<dbReference type="Gene3D" id="3.90.550.10">
    <property type="entry name" value="Spore Coat Polysaccharide Biosynthesis Protein SpsA, Chain A"/>
    <property type="match status" value="3"/>
</dbReference>
<evidence type="ECO:0000259" key="23">
    <source>
        <dbReference type="PROSITE" id="PS50878"/>
    </source>
</evidence>
<dbReference type="GO" id="GO:0015078">
    <property type="term" value="F:proton transmembrane transporter activity"/>
    <property type="evidence" value="ECO:0007669"/>
    <property type="project" value="InterPro"/>
</dbReference>
<evidence type="ECO:0000256" key="21">
    <source>
        <dbReference type="SAM" id="MobiDB-lite"/>
    </source>
</evidence>
<dbReference type="GO" id="GO:0008378">
    <property type="term" value="F:galactosyltransferase activity"/>
    <property type="evidence" value="ECO:0007669"/>
    <property type="project" value="TreeGrafter"/>
</dbReference>
<dbReference type="GO" id="GO:0033177">
    <property type="term" value="C:proton-transporting two-sector ATPase complex, proton-transporting domain"/>
    <property type="evidence" value="ECO:0007669"/>
    <property type="project" value="InterPro"/>
</dbReference>
<keyword evidence="10" id="KW-0735">Signal-anchor</keyword>
<dbReference type="PANTHER" id="PTHR19300:SF32">
    <property type="entry name" value="BETA-1,4-GALACTOSYLTRANSFERASE 2"/>
    <property type="match status" value="1"/>
</dbReference>
<sequence length="1353" mass="152681">CSVMIPNMYVFLEVITFAISVSYFLLGICYTIFDLGFRFDVAWFLTETSPFMWANLGIGLAISLSVVGAAWGIYITGSSIIGGGVKAPRIKTKNLVSIIFCEAVAIYGIIMAIVISNMAENFSGTTPETIGARNYQAGYSMFGAGLTVGFSNLFCGICVGIVGSGAALADAQNASLFVKILIVEIFGSAIGLFGVIVAILQVDCRVSMVKWTAVSPWLGGPQCLHGEVDRSVSMVKWTTVSPCSSLEIVKNTKFLGVHIAENIIWTLNANSITNKVQQYLYFLPKLRKAHFPSPILTTFYRGTIDSILSSCITTWFGNCTLFDRKTLQRIVITVEKITGVSLPSITDIYKTCCIRKATNFVKDPTHPSHELFTLLTSGRSQRFDIFSRFNNGRGTNNSRGPHHYYYNYSSGRPNATFPSYLPAIDQLPPSARPEANRTRPTPKPVLPCPEAPPGLGLGAYSGVGSVVWASENMGSGSERERCKNSLLGGGGVGVLNGALLPESSTPEGRLCSEPLSRADQTFLTSLQAEQQLLHSQADNLARHKLACVGRLLIEFSSQMTMEKVQRENPSVTDGGRYTPPDCRPKQKVAIIIPFRHRDHHLKFWLHYLHPILRRQKIDYGVYIINQSQVSRERHSCDKPRCEGALLTERCLLLGELSVLFEELSVLFEELSVLFEELSVLFEELSVLFEELSVLFEELSVLFEERSVLFEELSVLFEELSVLFEKLSVLFEELFVLFEELSVLFEERSVLFEELSVLFQELSVLFEELSVLFEELSVLFEELSVLFEELSVLFEELSVLFEERSVLFEELSVLFQELSVLFEELSVLFEELSVLFQELSVLFQELSVLFEELSLGEDTFNRAKLLNVGYTEALRDTEYDCFIFSDVDLIPMDDRNLYHCYDQPRHFAIAMDKFGFRLPYAGYFGGVSGLSRKQFLKINGFPNEYWGWGGEDDDIYNRDFITSSLPASMDPLQFAYHHNRSTDDAIAHLLHTTLTHLDKGRGNYVKMLFVDDSSAFNTIIPSLLTTQLEDLGVHTSLCDWISTFLTDRPHSVRVGNCASSTLTLSTGAPQGCVLSPLLYSLHTYDCTATSSSTIIVKFADDTVVMGLISDNDERAYLEEIKHLENWCQENNLLLNVSKTKELIVDCSKKQKWHYQPVRISGTTVERVDSFRYLGVHISQDLSWSCHTDSLAKKARQCLYHLRCLRDFRLPSKLLRNFYTCTIESILTGNIIVWFGNSTKQDRLALQRVVRSSERITHTELSDLQTIYYKQITLNGMKVSRPDVRIGRYRMIKHERDKHNEPNPQRFNKIQNTKNTMRKDGISSLTYRLVSVKKYPLYTNISVEIGKPPPRPNRG</sequence>
<dbReference type="InterPro" id="IPR002379">
    <property type="entry name" value="ATPase_proteolipid_c-like_dom"/>
</dbReference>
<dbReference type="PROSITE" id="PS50878">
    <property type="entry name" value="RT_POL"/>
    <property type="match status" value="1"/>
</dbReference>
<evidence type="ECO:0000256" key="4">
    <source>
        <dbReference type="ARBA" id="ARBA00007296"/>
    </source>
</evidence>
<evidence type="ECO:0000313" key="25">
    <source>
        <dbReference type="Proteomes" id="UP001239994"/>
    </source>
</evidence>
<evidence type="ECO:0000256" key="2">
    <source>
        <dbReference type="ARBA" id="ARBA00004922"/>
    </source>
</evidence>
<dbReference type="SUPFAM" id="SSF53448">
    <property type="entry name" value="Nucleotide-diphospho-sugar transferases"/>
    <property type="match status" value="2"/>
</dbReference>
<name>A0AAD8YSZ5_9TELE</name>
<comment type="subunit">
    <text evidence="18">V-ATPase is a heteromultimeric enzyme made up of two complexes: the ATP-hydrolytic V1 complex and the proton translocation V0 complex. The V1 complex consists of three catalytic AB heterodimers that form a heterohexamer, three peripheral stalks each consisting of EG heterodimers, one central rotor including subunits D and F, and the regulatory subunits C and H. The proton translocation complex V0 consists of the proton transport subunit a, a ring of proteolipid subunits c9c'', rotary subunit d, subunits e and f, and the accessory subunits ATP6AP1/Ac45 and ATP6AP2/PRR. Interacts with IFITM3. Interacts with TM4SF19; this interaction inhibits V1-V0 complex assembly.</text>
</comment>
<dbReference type="CDD" id="cd18177">
    <property type="entry name" value="ATP-synt_Vo_c_ATP6F_rpt1"/>
    <property type="match status" value="1"/>
</dbReference>
<evidence type="ECO:0000256" key="17">
    <source>
        <dbReference type="ARBA" id="ARBA00054195"/>
    </source>
</evidence>
<evidence type="ECO:0000256" key="18">
    <source>
        <dbReference type="ARBA" id="ARBA00062646"/>
    </source>
</evidence>
<dbReference type="InterPro" id="IPR003859">
    <property type="entry name" value="Galactosyl_T"/>
</dbReference>
<dbReference type="GO" id="GO:0000139">
    <property type="term" value="C:Golgi membrane"/>
    <property type="evidence" value="ECO:0007669"/>
    <property type="project" value="UniProtKB-SubCell"/>
</dbReference>
<comment type="caution">
    <text evidence="24">The sequence shown here is derived from an EMBL/GenBank/DDBJ whole genome shotgun (WGS) entry which is preliminary data.</text>
</comment>
<evidence type="ECO:0000256" key="8">
    <source>
        <dbReference type="ARBA" id="ARBA00022692"/>
    </source>
</evidence>
<keyword evidence="25" id="KW-1185">Reference proteome</keyword>
<evidence type="ECO:0000256" key="20">
    <source>
        <dbReference type="ARBA" id="ARBA00080672"/>
    </source>
</evidence>
<dbReference type="InterPro" id="IPR015095">
    <property type="entry name" value="AlkB_hom8_N"/>
</dbReference>
<organism evidence="24 25">
    <name type="scientific">Electrophorus voltai</name>
    <dbReference type="NCBI Taxonomy" id="2609070"/>
    <lineage>
        <taxon>Eukaryota</taxon>
        <taxon>Metazoa</taxon>
        <taxon>Chordata</taxon>
        <taxon>Craniata</taxon>
        <taxon>Vertebrata</taxon>
        <taxon>Euteleostomi</taxon>
        <taxon>Actinopterygii</taxon>
        <taxon>Neopterygii</taxon>
        <taxon>Teleostei</taxon>
        <taxon>Ostariophysi</taxon>
        <taxon>Gymnotiformes</taxon>
        <taxon>Gymnotoidei</taxon>
        <taxon>Gymnotidae</taxon>
        <taxon>Electrophorus</taxon>
    </lineage>
</organism>
<evidence type="ECO:0000256" key="15">
    <source>
        <dbReference type="ARBA" id="ARBA00023211"/>
    </source>
</evidence>
<evidence type="ECO:0000256" key="14">
    <source>
        <dbReference type="ARBA" id="ARBA00023180"/>
    </source>
</evidence>
<evidence type="ECO:0000256" key="19">
    <source>
        <dbReference type="ARBA" id="ARBA00071448"/>
    </source>
</evidence>
<evidence type="ECO:0000256" key="12">
    <source>
        <dbReference type="ARBA" id="ARBA00023065"/>
    </source>
</evidence>
<dbReference type="InterPro" id="IPR035921">
    <property type="entry name" value="F/V-ATP_Csub_sf"/>
</dbReference>
<dbReference type="SUPFAM" id="SSF56672">
    <property type="entry name" value="DNA/RNA polymerases"/>
    <property type="match status" value="1"/>
</dbReference>
<keyword evidence="6" id="KW-0328">Glycosyltransferase</keyword>
<keyword evidence="9" id="KW-0375">Hydrogen ion transport</keyword>
<proteinExistence type="inferred from homology"/>
<dbReference type="Gene3D" id="1.20.120.610">
    <property type="entry name" value="lithium bound rotor ring of v- atpase"/>
    <property type="match status" value="1"/>
</dbReference>
<dbReference type="GO" id="GO:0016706">
    <property type="term" value="F:2-oxoglutarate-dependent dioxygenase activity"/>
    <property type="evidence" value="ECO:0007669"/>
    <property type="project" value="InterPro"/>
</dbReference>
<feature type="transmembrane region" description="Helical" evidence="22">
    <location>
        <begin position="95"/>
        <end position="119"/>
    </location>
</feature>
<dbReference type="Pfam" id="PF09004">
    <property type="entry name" value="ALKBH8_N"/>
    <property type="match status" value="2"/>
</dbReference>
<reference evidence="24" key="1">
    <citation type="submission" date="2023-03" db="EMBL/GenBank/DDBJ databases">
        <title>Electrophorus voltai genome.</title>
        <authorList>
            <person name="Bian C."/>
        </authorList>
    </citation>
    <scope>NUCLEOTIDE SEQUENCE</scope>
    <source>
        <strain evidence="24">CB-2022</strain>
        <tissue evidence="24">Muscle</tissue>
    </source>
</reference>
<dbReference type="Pfam" id="PF00137">
    <property type="entry name" value="ATP-synt_C"/>
    <property type="match status" value="2"/>
</dbReference>
<comment type="similarity">
    <text evidence="3">Belongs to the glycosyltransferase 7 family.</text>
</comment>
<dbReference type="Pfam" id="PF00078">
    <property type="entry name" value="RVT_1"/>
    <property type="match status" value="1"/>
</dbReference>